<keyword evidence="3" id="KW-0732">Signal</keyword>
<evidence type="ECO:0000313" key="5">
    <source>
        <dbReference type="EMBL" id="KFI95884.1"/>
    </source>
</evidence>
<protein>
    <submittedName>
        <fullName evidence="5">ABC transporter substrate-binding protein</fullName>
    </submittedName>
</protein>
<dbReference type="RefSeq" id="WP_081892813.1">
    <property type="nucleotide sequence ID" value="NZ_CAUPKV010000026.1"/>
</dbReference>
<dbReference type="SUPFAM" id="SSF53850">
    <property type="entry name" value="Periplasmic binding protein-like II"/>
    <property type="match status" value="1"/>
</dbReference>
<dbReference type="Proteomes" id="UP000029033">
    <property type="component" value="Unassembled WGS sequence"/>
</dbReference>
<dbReference type="PANTHER" id="PTHR30061">
    <property type="entry name" value="MALTOSE-BINDING PERIPLASMIC PROTEIN"/>
    <property type="match status" value="1"/>
</dbReference>
<dbReference type="EMBL" id="JGZO01000001">
    <property type="protein sequence ID" value="KFI95884.1"/>
    <property type="molecule type" value="Genomic_DNA"/>
</dbReference>
<dbReference type="GeneID" id="85165098"/>
<reference evidence="5 6" key="1">
    <citation type="submission" date="2014-03" db="EMBL/GenBank/DDBJ databases">
        <title>Genomics of Bifidobacteria.</title>
        <authorList>
            <person name="Ventura M."/>
            <person name="Milani C."/>
            <person name="Lugli G.A."/>
        </authorList>
    </citation>
    <scope>NUCLEOTIDE SEQUENCE [LARGE SCALE GENOMIC DNA]</scope>
    <source>
        <strain evidence="5 6">LMG 21589</strain>
    </source>
</reference>
<dbReference type="GO" id="GO:0055052">
    <property type="term" value="C:ATP-binding cassette (ABC) transporter complex, substrate-binding subunit-containing"/>
    <property type="evidence" value="ECO:0007669"/>
    <property type="project" value="TreeGrafter"/>
</dbReference>
<name>A0A087DK34_9BIFI</name>
<evidence type="ECO:0000256" key="3">
    <source>
        <dbReference type="ARBA" id="ARBA00022729"/>
    </source>
</evidence>
<organism evidence="5 6">
    <name type="scientific">Bifidobacterium scardovii</name>
    <dbReference type="NCBI Taxonomy" id="158787"/>
    <lineage>
        <taxon>Bacteria</taxon>
        <taxon>Bacillati</taxon>
        <taxon>Actinomycetota</taxon>
        <taxon>Actinomycetes</taxon>
        <taxon>Bifidobacteriales</taxon>
        <taxon>Bifidobacteriaceae</taxon>
        <taxon>Bifidobacterium</taxon>
    </lineage>
</organism>
<accession>A0A087DK34</accession>
<evidence type="ECO:0000256" key="4">
    <source>
        <dbReference type="SAM" id="Phobius"/>
    </source>
</evidence>
<proteinExistence type="inferred from homology"/>
<comment type="caution">
    <text evidence="5">The sequence shown here is derived from an EMBL/GenBank/DDBJ whole genome shotgun (WGS) entry which is preliminary data.</text>
</comment>
<keyword evidence="2" id="KW-0813">Transport</keyword>
<dbReference type="AlphaFoldDB" id="A0A087DK34"/>
<keyword evidence="6" id="KW-1185">Reference proteome</keyword>
<keyword evidence="4" id="KW-0812">Transmembrane</keyword>
<dbReference type="eggNOG" id="COG2182">
    <property type="taxonomic scope" value="Bacteria"/>
</dbReference>
<dbReference type="OrthoDB" id="2510110at2"/>
<sequence length="430" mass="48072">MKGNARSGSATWWSRVSKGIVRPLTCAAAAIGMLLAVGGCGSTADAKVMYFWNGLIGDDGPAMQKIINDYNATDPEYKIVFQPMQDKDLMTKIYSVAQTGDSIPDLVIANQFKTAVMHSPGILNTIEDWQKVAPELNEKNYLPQAWNNVMFDGKAYGIPLYMYQMAIYYNKSLVEQYHLEHIIEGGFVTIDEVKSLKGVLPKDIYGMAYGNLPWAFMSLLYGAGGTLETSMDDATSDAWRKPMQALRETVESGVVAPLSVDSMQAFGSGHAVFAQLGTWGQGNMAETLGKDNIAEVNTLQYSTDNFSNFLYQNNWMQIKDPKRPPERSRAAAKFIKYVYEHWMDWAYVGSISPAYRDLNNPEYQKLIQASFTNSQEERDVIRTSNYLYGGYAVTAWNLYNDIVYGNLTLDDGLKALDKTIKGQIEIQDQT</sequence>
<dbReference type="STRING" id="158787.BSCA_1181"/>
<dbReference type="GO" id="GO:1901982">
    <property type="term" value="F:maltose binding"/>
    <property type="evidence" value="ECO:0007669"/>
    <property type="project" value="TreeGrafter"/>
</dbReference>
<gene>
    <name evidence="5" type="ORF">BSCA_1181</name>
</gene>
<keyword evidence="4" id="KW-1133">Transmembrane helix</keyword>
<keyword evidence="4" id="KW-0472">Membrane</keyword>
<evidence type="ECO:0000313" key="6">
    <source>
        <dbReference type="Proteomes" id="UP000029033"/>
    </source>
</evidence>
<dbReference type="InterPro" id="IPR006059">
    <property type="entry name" value="SBP"/>
</dbReference>
<feature type="transmembrane region" description="Helical" evidence="4">
    <location>
        <begin position="20"/>
        <end position="39"/>
    </location>
</feature>
<dbReference type="Gene3D" id="3.40.190.10">
    <property type="entry name" value="Periplasmic binding protein-like II"/>
    <property type="match status" value="1"/>
</dbReference>
<dbReference type="PANTHER" id="PTHR30061:SF50">
    <property type="entry name" value="MALTOSE_MALTODEXTRIN-BINDING PERIPLASMIC PROTEIN"/>
    <property type="match status" value="1"/>
</dbReference>
<dbReference type="GO" id="GO:0015768">
    <property type="term" value="P:maltose transport"/>
    <property type="evidence" value="ECO:0007669"/>
    <property type="project" value="TreeGrafter"/>
</dbReference>
<evidence type="ECO:0000256" key="1">
    <source>
        <dbReference type="ARBA" id="ARBA00008520"/>
    </source>
</evidence>
<comment type="similarity">
    <text evidence="1">Belongs to the bacterial solute-binding protein 1 family.</text>
</comment>
<dbReference type="Pfam" id="PF13416">
    <property type="entry name" value="SBP_bac_8"/>
    <property type="match status" value="1"/>
</dbReference>
<evidence type="ECO:0000256" key="2">
    <source>
        <dbReference type="ARBA" id="ARBA00022448"/>
    </source>
</evidence>
<dbReference type="GO" id="GO:0042956">
    <property type="term" value="P:maltodextrin transmembrane transport"/>
    <property type="evidence" value="ECO:0007669"/>
    <property type="project" value="TreeGrafter"/>
</dbReference>